<feature type="non-terminal residue" evidence="1">
    <location>
        <position position="243"/>
    </location>
</feature>
<protein>
    <recommendedName>
        <fullName evidence="3">DUF659 domain-containing protein</fullName>
    </recommendedName>
</protein>
<accession>A0A9P5NAF9</accession>
<dbReference type="EMBL" id="JADNYJ010000225">
    <property type="protein sequence ID" value="KAF8873956.1"/>
    <property type="molecule type" value="Genomic_DNA"/>
</dbReference>
<feature type="non-terminal residue" evidence="1">
    <location>
        <position position="1"/>
    </location>
</feature>
<gene>
    <name evidence="1" type="ORF">CPB84DRAFT_1661917</name>
</gene>
<dbReference type="AlphaFoldDB" id="A0A9P5NAF9"/>
<dbReference type="OrthoDB" id="3236755at2759"/>
<comment type="caution">
    <text evidence="1">The sequence shown here is derived from an EMBL/GenBank/DDBJ whole genome shotgun (WGS) entry which is preliminary data.</text>
</comment>
<evidence type="ECO:0000313" key="2">
    <source>
        <dbReference type="Proteomes" id="UP000724874"/>
    </source>
</evidence>
<keyword evidence="2" id="KW-1185">Reference proteome</keyword>
<proteinExistence type="predicted"/>
<sequence>VGHSHFCAVVCDSTGNTQLHQELLNKEIPAMFNLPDIVHFISNTIKDIVKLAYFQPTITTVRGVIKKFHQSHPGITKLKAAHMICGIMKGFDAIGKTQFRTLIISAWSVQVNVPVLKKIGFLTFFQDLAINFHAGTQSSFNFEQILGYIIKLGSPALKALTCLESNEAIVGDIYIFWHAMIWAIKEELAHPFSEIPVNVKEQVLGILNACHDQLFRKGNLVTSAKLYLSGAYLNPVYLKSDLF</sequence>
<organism evidence="1 2">
    <name type="scientific">Gymnopilus junonius</name>
    <name type="common">Spectacular rustgill mushroom</name>
    <name type="synonym">Gymnopilus spectabilis subsp. junonius</name>
    <dbReference type="NCBI Taxonomy" id="109634"/>
    <lineage>
        <taxon>Eukaryota</taxon>
        <taxon>Fungi</taxon>
        <taxon>Dikarya</taxon>
        <taxon>Basidiomycota</taxon>
        <taxon>Agaricomycotina</taxon>
        <taxon>Agaricomycetes</taxon>
        <taxon>Agaricomycetidae</taxon>
        <taxon>Agaricales</taxon>
        <taxon>Agaricineae</taxon>
        <taxon>Hymenogastraceae</taxon>
        <taxon>Gymnopilus</taxon>
    </lineage>
</organism>
<name>A0A9P5NAF9_GYMJU</name>
<evidence type="ECO:0000313" key="1">
    <source>
        <dbReference type="EMBL" id="KAF8873956.1"/>
    </source>
</evidence>
<dbReference type="Proteomes" id="UP000724874">
    <property type="component" value="Unassembled WGS sequence"/>
</dbReference>
<evidence type="ECO:0008006" key="3">
    <source>
        <dbReference type="Google" id="ProtNLM"/>
    </source>
</evidence>
<dbReference type="SUPFAM" id="SSF53098">
    <property type="entry name" value="Ribonuclease H-like"/>
    <property type="match status" value="1"/>
</dbReference>
<reference evidence="1" key="1">
    <citation type="submission" date="2020-11" db="EMBL/GenBank/DDBJ databases">
        <authorList>
            <consortium name="DOE Joint Genome Institute"/>
            <person name="Ahrendt S."/>
            <person name="Riley R."/>
            <person name="Andreopoulos W."/>
            <person name="LaButti K."/>
            <person name="Pangilinan J."/>
            <person name="Ruiz-duenas F.J."/>
            <person name="Barrasa J.M."/>
            <person name="Sanchez-Garcia M."/>
            <person name="Camarero S."/>
            <person name="Miyauchi S."/>
            <person name="Serrano A."/>
            <person name="Linde D."/>
            <person name="Babiker R."/>
            <person name="Drula E."/>
            <person name="Ayuso-Fernandez I."/>
            <person name="Pacheco R."/>
            <person name="Padilla G."/>
            <person name="Ferreira P."/>
            <person name="Barriuso J."/>
            <person name="Kellner H."/>
            <person name="Castanera R."/>
            <person name="Alfaro M."/>
            <person name="Ramirez L."/>
            <person name="Pisabarro A.G."/>
            <person name="Kuo A."/>
            <person name="Tritt A."/>
            <person name="Lipzen A."/>
            <person name="He G."/>
            <person name="Yan M."/>
            <person name="Ng V."/>
            <person name="Cullen D."/>
            <person name="Martin F."/>
            <person name="Rosso M.-N."/>
            <person name="Henrissat B."/>
            <person name="Hibbett D."/>
            <person name="Martinez A.T."/>
            <person name="Grigoriev I.V."/>
        </authorList>
    </citation>
    <scope>NUCLEOTIDE SEQUENCE</scope>
    <source>
        <strain evidence="1">AH 44721</strain>
    </source>
</reference>
<dbReference type="InterPro" id="IPR012337">
    <property type="entry name" value="RNaseH-like_sf"/>
</dbReference>